<protein>
    <submittedName>
        <fullName evidence="2">Uncharacterized protein</fullName>
    </submittedName>
</protein>
<accession>B7ZZR8</accession>
<evidence type="ECO:0000256" key="1">
    <source>
        <dbReference type="SAM" id="MobiDB-lite"/>
    </source>
</evidence>
<dbReference type="GeneID" id="100279752"/>
<proteinExistence type="evidence at transcript level"/>
<dbReference type="RefSeq" id="NP_001146182.1">
    <property type="nucleotide sequence ID" value="NM_001152710.1"/>
</dbReference>
<dbReference type="KEGG" id="zma:100279752"/>
<name>B7ZZR8_MAIZE</name>
<reference evidence="2" key="1">
    <citation type="journal article" date="2009" name="PLoS Genet.">
        <title>Sequencing, mapping, and analysis of 27,455 maize full-length cDNAs.</title>
        <authorList>
            <person name="Soderlund C."/>
            <person name="Descour A."/>
            <person name="Kudrna D."/>
            <person name="Bomhoff M."/>
            <person name="Boyd L."/>
            <person name="Currie J."/>
            <person name="Angelova A."/>
            <person name="Collura K."/>
            <person name="Wissotski M."/>
            <person name="Ashley E."/>
            <person name="Morrow D."/>
            <person name="Fernandes J."/>
            <person name="Walbot V."/>
            <person name="Yu Y."/>
        </authorList>
    </citation>
    <scope>NUCLEOTIDE SEQUENCE</scope>
    <source>
        <strain evidence="2">B73</strain>
    </source>
</reference>
<feature type="compositionally biased region" description="Low complexity" evidence="1">
    <location>
        <begin position="121"/>
        <end position="136"/>
    </location>
</feature>
<evidence type="ECO:0000313" key="2">
    <source>
        <dbReference type="EMBL" id="ACL53417.1"/>
    </source>
</evidence>
<dbReference type="EMBL" id="BT054810">
    <property type="protein sequence ID" value="ACL53417.1"/>
    <property type="molecule type" value="mRNA"/>
</dbReference>
<sequence length="228" mass="25268">MPGPDPGRRRRRVRDGRRRRLGLPLHQGHLQLPQRDAHVRGRAGRAYERAARGGQLRRMGRPLLNLRLRHGLRAPEGGSLELHYRGRRHGWVSLYAPGHGGGGPVRAHGRCPSGPHRGRRPYAQPRPRQPAASRGGSQPYRGHGRQPFPGPATGAAGRGTSGSGELQRRGWVVRGTDWQEGRREEIQRGQVGDLGELRHAQQSDTIVRVQVRKRLADATVACTALQML</sequence>
<organism evidence="2">
    <name type="scientific">Zea mays</name>
    <name type="common">Maize</name>
    <dbReference type="NCBI Taxonomy" id="4577"/>
    <lineage>
        <taxon>Eukaryota</taxon>
        <taxon>Viridiplantae</taxon>
        <taxon>Streptophyta</taxon>
        <taxon>Embryophyta</taxon>
        <taxon>Tracheophyta</taxon>
        <taxon>Spermatophyta</taxon>
        <taxon>Magnoliopsida</taxon>
        <taxon>Liliopsida</taxon>
        <taxon>Poales</taxon>
        <taxon>Poaceae</taxon>
        <taxon>PACMAD clade</taxon>
        <taxon>Panicoideae</taxon>
        <taxon>Andropogonodae</taxon>
        <taxon>Andropogoneae</taxon>
        <taxon>Tripsacinae</taxon>
        <taxon>Zea</taxon>
    </lineage>
</organism>
<dbReference type="AlphaFoldDB" id="B7ZZR8"/>
<feature type="region of interest" description="Disordered" evidence="1">
    <location>
        <begin position="100"/>
        <end position="176"/>
    </location>
</feature>